<protein>
    <recommendedName>
        <fullName evidence="5">Secreted protein</fullName>
    </recommendedName>
</protein>
<dbReference type="AlphaFoldDB" id="A0A9P4U391"/>
<reference evidence="3" key="1">
    <citation type="journal article" date="2020" name="Stud. Mycol.">
        <title>101 Dothideomycetes genomes: a test case for predicting lifestyles and emergence of pathogens.</title>
        <authorList>
            <person name="Haridas S."/>
            <person name="Albert R."/>
            <person name="Binder M."/>
            <person name="Bloem J."/>
            <person name="Labutti K."/>
            <person name="Salamov A."/>
            <person name="Andreopoulos B."/>
            <person name="Baker S."/>
            <person name="Barry K."/>
            <person name="Bills G."/>
            <person name="Bluhm B."/>
            <person name="Cannon C."/>
            <person name="Castanera R."/>
            <person name="Culley D."/>
            <person name="Daum C."/>
            <person name="Ezra D."/>
            <person name="Gonzalez J."/>
            <person name="Henrissat B."/>
            <person name="Kuo A."/>
            <person name="Liang C."/>
            <person name="Lipzen A."/>
            <person name="Lutzoni F."/>
            <person name="Magnuson J."/>
            <person name="Mondo S."/>
            <person name="Nolan M."/>
            <person name="Ohm R."/>
            <person name="Pangilinan J."/>
            <person name="Park H.-J."/>
            <person name="Ramirez L."/>
            <person name="Alfaro M."/>
            <person name="Sun H."/>
            <person name="Tritt A."/>
            <person name="Yoshinaga Y."/>
            <person name="Zwiers L.-H."/>
            <person name="Turgeon B."/>
            <person name="Goodwin S."/>
            <person name="Spatafora J."/>
            <person name="Crous P."/>
            <person name="Grigoriev I."/>
        </authorList>
    </citation>
    <scope>NUCLEOTIDE SEQUENCE</scope>
    <source>
        <strain evidence="3">CBS 130266</strain>
    </source>
</reference>
<evidence type="ECO:0000256" key="2">
    <source>
        <dbReference type="SAM" id="SignalP"/>
    </source>
</evidence>
<evidence type="ECO:0008006" key="5">
    <source>
        <dbReference type="Google" id="ProtNLM"/>
    </source>
</evidence>
<comment type="caution">
    <text evidence="3">The sequence shown here is derived from an EMBL/GenBank/DDBJ whole genome shotgun (WGS) entry which is preliminary data.</text>
</comment>
<dbReference type="Proteomes" id="UP000800235">
    <property type="component" value="Unassembled WGS sequence"/>
</dbReference>
<sequence>MTTLVLVVFGISPNPVTCCPVGQTLELLEFATRTFLVRLSLVPVTATFYDPNDSHEFFDLMQSKTGTCFAWLRHTIIYSPALHVNGSLLSFLTWHQIPFVTSALCSLVPARMQSTRYGMHMSYREGSRKGPAHAPTRFIHGQKSSSTHDEHG</sequence>
<feature type="signal peptide" evidence="2">
    <location>
        <begin position="1"/>
        <end position="18"/>
    </location>
</feature>
<evidence type="ECO:0000313" key="3">
    <source>
        <dbReference type="EMBL" id="KAF2435381.1"/>
    </source>
</evidence>
<dbReference type="EMBL" id="MU007013">
    <property type="protein sequence ID" value="KAF2435381.1"/>
    <property type="molecule type" value="Genomic_DNA"/>
</dbReference>
<keyword evidence="4" id="KW-1185">Reference proteome</keyword>
<feature type="chain" id="PRO_5040336886" description="Secreted protein" evidence="2">
    <location>
        <begin position="19"/>
        <end position="152"/>
    </location>
</feature>
<gene>
    <name evidence="3" type="ORF">EJ08DRAFT_692632</name>
</gene>
<keyword evidence="2" id="KW-0732">Signal</keyword>
<organism evidence="3 4">
    <name type="scientific">Tothia fuscella</name>
    <dbReference type="NCBI Taxonomy" id="1048955"/>
    <lineage>
        <taxon>Eukaryota</taxon>
        <taxon>Fungi</taxon>
        <taxon>Dikarya</taxon>
        <taxon>Ascomycota</taxon>
        <taxon>Pezizomycotina</taxon>
        <taxon>Dothideomycetes</taxon>
        <taxon>Pleosporomycetidae</taxon>
        <taxon>Venturiales</taxon>
        <taxon>Cylindrosympodiaceae</taxon>
        <taxon>Tothia</taxon>
    </lineage>
</organism>
<evidence type="ECO:0000256" key="1">
    <source>
        <dbReference type="SAM" id="MobiDB-lite"/>
    </source>
</evidence>
<evidence type="ECO:0000313" key="4">
    <source>
        <dbReference type="Proteomes" id="UP000800235"/>
    </source>
</evidence>
<feature type="region of interest" description="Disordered" evidence="1">
    <location>
        <begin position="124"/>
        <end position="152"/>
    </location>
</feature>
<proteinExistence type="predicted"/>
<accession>A0A9P4U391</accession>
<name>A0A9P4U391_9PEZI</name>